<sequence>MTSLSRVAFGVPQKFSGRLSDCSRLTKWKLSLWVSATGAAGFFMNTPVLSPEFFYSSGGIFLCSSAAHVFNQIMERRTDALMTRTRNRPVASGRVSPLKAAGFGTFCVASGSSLLYLTSGPAAAPLALMNVVLYTCGYTVLKRRTQWNTHVGAVVGAIPPLIGYVASGGSFFAPQPWMLFGLMYVWQLPHFYSLAWLYRKDYINAGLKMYGTDDDSGRTTALTSVKWVTLLTTMPVIYSYTGLVSPYYAMVTLLPNVFINHKCLRYLDDPTRQSATSFFLHSLWHVLMLVGLASYYVANEHKESERNRHVTTLTHGTIST</sequence>
<evidence type="ECO:0000256" key="9">
    <source>
        <dbReference type="ARBA" id="ARBA00030253"/>
    </source>
</evidence>
<keyword evidence="8 10" id="KW-0472">Membrane</keyword>
<dbReference type="InterPro" id="IPR000537">
    <property type="entry name" value="UbiA_prenyltransferase"/>
</dbReference>
<evidence type="ECO:0000256" key="10">
    <source>
        <dbReference type="SAM" id="Phobius"/>
    </source>
</evidence>
<feature type="transmembrane region" description="Helical" evidence="10">
    <location>
        <begin position="95"/>
        <end position="116"/>
    </location>
</feature>
<feature type="transmembrane region" description="Helical" evidence="10">
    <location>
        <begin position="54"/>
        <end position="74"/>
    </location>
</feature>
<evidence type="ECO:0000313" key="11">
    <source>
        <dbReference type="EMBL" id="GFE54631.1"/>
    </source>
</evidence>
<dbReference type="InterPro" id="IPR006369">
    <property type="entry name" value="Protohaem_IX_farnesylTrfase"/>
</dbReference>
<proteinExistence type="inferred from homology"/>
<evidence type="ECO:0000256" key="2">
    <source>
        <dbReference type="ARBA" id="ARBA00005985"/>
    </source>
</evidence>
<dbReference type="Proteomes" id="UP001057455">
    <property type="component" value="Unassembled WGS sequence"/>
</dbReference>
<dbReference type="EMBL" id="BLIY01000017">
    <property type="protein sequence ID" value="GFE54631.1"/>
    <property type="molecule type" value="Genomic_DNA"/>
</dbReference>
<comment type="subcellular location">
    <subcellularLocation>
        <location evidence="1">Membrane</location>
        <topology evidence="1">Multi-pass membrane protein</topology>
    </subcellularLocation>
</comment>
<dbReference type="PANTHER" id="PTHR43448:SF2">
    <property type="entry name" value="PROTOHEME IX FARNESYLTRANSFERASE, MITOCHONDRIAL"/>
    <property type="match status" value="1"/>
</dbReference>
<evidence type="ECO:0000256" key="5">
    <source>
        <dbReference type="ARBA" id="ARBA00022692"/>
    </source>
</evidence>
<feature type="transmembrane region" description="Helical" evidence="10">
    <location>
        <begin position="179"/>
        <end position="198"/>
    </location>
</feature>
<dbReference type="NCBIfam" id="TIGR01473">
    <property type="entry name" value="cyoE_ctaB"/>
    <property type="match status" value="1"/>
</dbReference>
<dbReference type="AlphaFoldDB" id="A0A9W5TBI8"/>
<evidence type="ECO:0000256" key="6">
    <source>
        <dbReference type="ARBA" id="ARBA00022989"/>
    </source>
</evidence>
<name>A0A9W5TBI8_BABOV</name>
<keyword evidence="5 10" id="KW-0812">Transmembrane</keyword>
<evidence type="ECO:0000256" key="4">
    <source>
        <dbReference type="ARBA" id="ARBA00022679"/>
    </source>
</evidence>
<evidence type="ECO:0000256" key="1">
    <source>
        <dbReference type="ARBA" id="ARBA00004141"/>
    </source>
</evidence>
<evidence type="ECO:0000256" key="3">
    <source>
        <dbReference type="ARBA" id="ARBA00016335"/>
    </source>
</evidence>
<dbReference type="OrthoDB" id="5211at2759"/>
<dbReference type="GO" id="GO:0006784">
    <property type="term" value="P:heme A biosynthetic process"/>
    <property type="evidence" value="ECO:0007669"/>
    <property type="project" value="TreeGrafter"/>
</dbReference>
<dbReference type="InterPro" id="IPR030470">
    <property type="entry name" value="UbiA_prenylTrfase_CS"/>
</dbReference>
<accession>A0A9W5TBI8</accession>
<protein>
    <recommendedName>
        <fullName evidence="3">Protoheme IX farnesyltransferase, mitochondrial</fullName>
    </recommendedName>
    <alternativeName>
        <fullName evidence="9">Heme O synthase</fullName>
    </alternativeName>
</protein>
<organism evidence="11 12">
    <name type="scientific">Babesia ovis</name>
    <dbReference type="NCBI Taxonomy" id="5869"/>
    <lineage>
        <taxon>Eukaryota</taxon>
        <taxon>Sar</taxon>
        <taxon>Alveolata</taxon>
        <taxon>Apicomplexa</taxon>
        <taxon>Aconoidasida</taxon>
        <taxon>Piroplasmida</taxon>
        <taxon>Babesiidae</taxon>
        <taxon>Babesia</taxon>
    </lineage>
</organism>
<feature type="transmembrane region" description="Helical" evidence="10">
    <location>
        <begin position="153"/>
        <end position="173"/>
    </location>
</feature>
<reference evidence="11" key="1">
    <citation type="submission" date="2019-12" db="EMBL/GenBank/DDBJ databases">
        <title>Genome sequence of Babesia ovis.</title>
        <authorList>
            <person name="Yamagishi J."/>
            <person name="Sevinc F."/>
            <person name="Xuan X."/>
        </authorList>
    </citation>
    <scope>NUCLEOTIDE SEQUENCE</scope>
    <source>
        <strain evidence="11">Selcuk</strain>
    </source>
</reference>
<dbReference type="PROSITE" id="PS00943">
    <property type="entry name" value="UBIA"/>
    <property type="match status" value="1"/>
</dbReference>
<dbReference type="GO" id="GO:0016020">
    <property type="term" value="C:membrane"/>
    <property type="evidence" value="ECO:0007669"/>
    <property type="project" value="UniProtKB-SubCell"/>
</dbReference>
<gene>
    <name evidence="11" type="ORF">BaOVIS_020350</name>
</gene>
<dbReference type="CDD" id="cd13957">
    <property type="entry name" value="PT_UbiA_Cox10"/>
    <property type="match status" value="1"/>
</dbReference>
<keyword evidence="12" id="KW-1185">Reference proteome</keyword>
<evidence type="ECO:0000313" key="12">
    <source>
        <dbReference type="Proteomes" id="UP001057455"/>
    </source>
</evidence>
<feature type="transmembrane region" description="Helical" evidence="10">
    <location>
        <begin position="122"/>
        <end position="141"/>
    </location>
</feature>
<keyword evidence="7" id="KW-0350">Heme biosynthesis</keyword>
<dbReference type="Pfam" id="PF01040">
    <property type="entry name" value="UbiA"/>
    <property type="match status" value="1"/>
</dbReference>
<comment type="similarity">
    <text evidence="2">Belongs to the UbiA prenyltransferase family.</text>
</comment>
<dbReference type="PANTHER" id="PTHR43448">
    <property type="entry name" value="PROTOHEME IX FARNESYLTRANSFERASE, MITOCHONDRIAL"/>
    <property type="match status" value="1"/>
</dbReference>
<keyword evidence="6 10" id="KW-1133">Transmembrane helix</keyword>
<dbReference type="Gene3D" id="1.10.357.140">
    <property type="entry name" value="UbiA prenyltransferase"/>
    <property type="match status" value="1"/>
</dbReference>
<dbReference type="InterPro" id="IPR044878">
    <property type="entry name" value="UbiA_sf"/>
</dbReference>
<dbReference type="GO" id="GO:0005739">
    <property type="term" value="C:mitochondrion"/>
    <property type="evidence" value="ECO:0007669"/>
    <property type="project" value="TreeGrafter"/>
</dbReference>
<evidence type="ECO:0000256" key="8">
    <source>
        <dbReference type="ARBA" id="ARBA00023136"/>
    </source>
</evidence>
<dbReference type="GO" id="GO:0008495">
    <property type="term" value="F:protoheme IX farnesyltransferase activity"/>
    <property type="evidence" value="ECO:0007669"/>
    <property type="project" value="InterPro"/>
</dbReference>
<evidence type="ECO:0000256" key="7">
    <source>
        <dbReference type="ARBA" id="ARBA00023133"/>
    </source>
</evidence>
<comment type="caution">
    <text evidence="11">The sequence shown here is derived from an EMBL/GenBank/DDBJ whole genome shotgun (WGS) entry which is preliminary data.</text>
</comment>
<feature type="transmembrane region" description="Helical" evidence="10">
    <location>
        <begin position="278"/>
        <end position="298"/>
    </location>
</feature>
<keyword evidence="4" id="KW-0808">Transferase</keyword>
<feature type="transmembrane region" description="Helical" evidence="10">
    <location>
        <begin position="236"/>
        <end position="258"/>
    </location>
</feature>